<comment type="caution">
    <text evidence="2">The sequence shown here is derived from an EMBL/GenBank/DDBJ whole genome shotgun (WGS) entry which is preliminary data.</text>
</comment>
<name>A0A9W8X4E3_9PLEO</name>
<evidence type="ECO:0000313" key="2">
    <source>
        <dbReference type="EMBL" id="KAJ4340731.1"/>
    </source>
</evidence>
<protein>
    <submittedName>
        <fullName evidence="2">Uncharacterized protein</fullName>
    </submittedName>
</protein>
<reference evidence="2" key="1">
    <citation type="submission" date="2022-10" db="EMBL/GenBank/DDBJ databases">
        <title>Tapping the CABI collections for fungal endophytes: first genome assemblies for Collariella, Neodidymelliopsis, Ascochyta clinopodiicola, Didymella pomorum, Didymosphaeria variabile, Neocosmospora piperis and Neocucurbitaria cava.</title>
        <authorList>
            <person name="Hill R."/>
        </authorList>
    </citation>
    <scope>NUCLEOTIDE SEQUENCE</scope>
    <source>
        <strain evidence="2">IMI 360193</strain>
    </source>
</reference>
<feature type="compositionally biased region" description="Basic and acidic residues" evidence="1">
    <location>
        <begin position="340"/>
        <end position="361"/>
    </location>
</feature>
<proteinExistence type="predicted"/>
<keyword evidence="3" id="KW-1185">Reference proteome</keyword>
<dbReference type="AlphaFoldDB" id="A0A9W8X4E3"/>
<dbReference type="OrthoDB" id="10037289at2759"/>
<dbReference type="EMBL" id="JAPEUV010000015">
    <property type="protein sequence ID" value="KAJ4340731.1"/>
    <property type="molecule type" value="Genomic_DNA"/>
</dbReference>
<accession>A0A9W8X4E3</accession>
<organism evidence="2 3">
    <name type="scientific">Didymella glomerata</name>
    <dbReference type="NCBI Taxonomy" id="749621"/>
    <lineage>
        <taxon>Eukaryota</taxon>
        <taxon>Fungi</taxon>
        <taxon>Dikarya</taxon>
        <taxon>Ascomycota</taxon>
        <taxon>Pezizomycotina</taxon>
        <taxon>Dothideomycetes</taxon>
        <taxon>Pleosporomycetidae</taxon>
        <taxon>Pleosporales</taxon>
        <taxon>Pleosporineae</taxon>
        <taxon>Didymellaceae</taxon>
        <taxon>Didymella</taxon>
    </lineage>
</organism>
<feature type="compositionally biased region" description="Acidic residues" evidence="1">
    <location>
        <begin position="49"/>
        <end position="65"/>
    </location>
</feature>
<feature type="region of interest" description="Disordered" evidence="1">
    <location>
        <begin position="1"/>
        <end position="75"/>
    </location>
</feature>
<dbReference type="Proteomes" id="UP001140562">
    <property type="component" value="Unassembled WGS sequence"/>
</dbReference>
<evidence type="ECO:0000256" key="1">
    <source>
        <dbReference type="SAM" id="MobiDB-lite"/>
    </source>
</evidence>
<sequence length="368" mass="41419">MPPRKKQRTGEDSAAATQEHEDEQQEEHAEAESSNAQNVIELDAGNSDEFSDDEGSDDEGSDDEGPPLRDIGMHRPHFDYEVENRTLGGDPKEYEDFHDRYKASFKAENEADVMLELAKGHPDHKWVIMWKGYKMFMDYRRRSNYCCPDQFWHIVEFDASLKKSGDDALKHSWAIISALPLWTNEVDQGPLMGNEDGEKTEAIICLIGQALIRGLAALDSADQLKPDTDFLDIPTVIMSLLQSSHGLEDYGIEGSDRWRPHAATYFKKGRFRPEMSTSNTPVILEASKSGSEAKLPKKDAKDLWGVDKTLEAYKKKHGTGKGGGQIGRYKYDITRMSRKERASHAFDTKDPLVDASDKDLKGGNLDFV</sequence>
<evidence type="ECO:0000313" key="3">
    <source>
        <dbReference type="Proteomes" id="UP001140562"/>
    </source>
</evidence>
<gene>
    <name evidence="2" type="ORF">N0V87_002393</name>
</gene>
<feature type="region of interest" description="Disordered" evidence="1">
    <location>
        <begin position="340"/>
        <end position="368"/>
    </location>
</feature>